<keyword evidence="1" id="KW-0472">Membrane</keyword>
<dbReference type="RefSeq" id="WP_043610653.1">
    <property type="nucleotide sequence ID" value="NZ_AXCY01000252.1"/>
</dbReference>
<evidence type="ECO:0000313" key="2">
    <source>
        <dbReference type="EMBL" id="KGM08414.1"/>
    </source>
</evidence>
<dbReference type="EMBL" id="AXCY01000252">
    <property type="protein sequence ID" value="KGM08414.1"/>
    <property type="molecule type" value="Genomic_DNA"/>
</dbReference>
<sequence>ASIAGQTPGDDDGPPPTVLLALLDAARRERRRRVRRTAVGLGAVAAAAAAGIGVATATLPGPWAERGPVVEARGEVVRLEPVGDVGVEGWVRVEDVTWGTRLEVTCRYPDGPTPDGDAGPYGSRADGVASYALVVRTADGSTVEVATWRAEAGEHVVPASTAVRVDRIVGIELRSGDGTVLLSAQV</sequence>
<protein>
    <submittedName>
        <fullName evidence="2">Uncharacterized protein</fullName>
    </submittedName>
</protein>
<dbReference type="OrthoDB" id="5242431at2"/>
<keyword evidence="1" id="KW-0812">Transmembrane</keyword>
<accession>A0A0A0BMW3</accession>
<reference evidence="2 3" key="1">
    <citation type="submission" date="2013-08" db="EMBL/GenBank/DDBJ databases">
        <title>Genome sequencing of Cellulomonas carbonis T26.</title>
        <authorList>
            <person name="Chen F."/>
            <person name="Li Y."/>
            <person name="Wang G."/>
        </authorList>
    </citation>
    <scope>NUCLEOTIDE SEQUENCE [LARGE SCALE GENOMIC DNA]</scope>
    <source>
        <strain evidence="2 3">T26</strain>
    </source>
</reference>
<reference evidence="2 3" key="2">
    <citation type="journal article" date="2015" name="Stand. Genomic Sci.">
        <title>Draft genome sequence of Cellulomonas carbonis T26(T) and comparative analysis of six Cellulomonas genomes.</title>
        <authorList>
            <person name="Zhuang W."/>
            <person name="Zhang S."/>
            <person name="Xia X."/>
            <person name="Wang G."/>
        </authorList>
    </citation>
    <scope>NUCLEOTIDE SEQUENCE [LARGE SCALE GENOMIC DNA]</scope>
    <source>
        <strain evidence="2 3">T26</strain>
    </source>
</reference>
<proteinExistence type="predicted"/>
<comment type="caution">
    <text evidence="2">The sequence shown here is derived from an EMBL/GenBank/DDBJ whole genome shotgun (WGS) entry which is preliminary data.</text>
</comment>
<feature type="transmembrane region" description="Helical" evidence="1">
    <location>
        <begin position="37"/>
        <end position="59"/>
    </location>
</feature>
<feature type="non-terminal residue" evidence="2">
    <location>
        <position position="1"/>
    </location>
</feature>
<evidence type="ECO:0000313" key="3">
    <source>
        <dbReference type="Proteomes" id="UP000029839"/>
    </source>
</evidence>
<dbReference type="AlphaFoldDB" id="A0A0A0BMW3"/>
<organism evidence="2 3">
    <name type="scientific">Cellulomonas carbonis T26</name>
    <dbReference type="NCBI Taxonomy" id="947969"/>
    <lineage>
        <taxon>Bacteria</taxon>
        <taxon>Bacillati</taxon>
        <taxon>Actinomycetota</taxon>
        <taxon>Actinomycetes</taxon>
        <taxon>Micrococcales</taxon>
        <taxon>Cellulomonadaceae</taxon>
        <taxon>Cellulomonas</taxon>
    </lineage>
</organism>
<keyword evidence="3" id="KW-1185">Reference proteome</keyword>
<dbReference type="Proteomes" id="UP000029839">
    <property type="component" value="Unassembled WGS sequence"/>
</dbReference>
<gene>
    <name evidence="2" type="ORF">N868_08055</name>
</gene>
<keyword evidence="1" id="KW-1133">Transmembrane helix</keyword>
<name>A0A0A0BMW3_9CELL</name>
<evidence type="ECO:0000256" key="1">
    <source>
        <dbReference type="SAM" id="Phobius"/>
    </source>
</evidence>